<sequence>MSLWWRLPEETQMLRTRRAVNPLKEELPKILVEEISDLNDETEPKVIDKDDGFRVEEVKVGSAEQTELVDRRGKEF</sequence>
<protein>
    <submittedName>
        <fullName evidence="1">Uncharacterized protein</fullName>
    </submittedName>
</protein>
<keyword evidence="2" id="KW-1185">Reference proteome</keyword>
<accession>A0A4Y7KHE5</accession>
<proteinExistence type="predicted"/>
<dbReference type="Gramene" id="RZC72763">
    <property type="protein sequence ID" value="RZC72763"/>
    <property type="gene ID" value="C5167_048243"/>
</dbReference>
<gene>
    <name evidence="1" type="ORF">C5167_048243</name>
</gene>
<dbReference type="AlphaFoldDB" id="A0A4Y7KHE5"/>
<reference evidence="1 2" key="1">
    <citation type="journal article" date="2018" name="Science">
        <title>The opium poppy genome and morphinan production.</title>
        <authorList>
            <person name="Guo L."/>
            <person name="Winzer T."/>
            <person name="Yang X."/>
            <person name="Li Y."/>
            <person name="Ning Z."/>
            <person name="He Z."/>
            <person name="Teodor R."/>
            <person name="Lu Y."/>
            <person name="Bowser T.A."/>
            <person name="Graham I.A."/>
            <person name="Ye K."/>
        </authorList>
    </citation>
    <scope>NUCLEOTIDE SEQUENCE [LARGE SCALE GENOMIC DNA]</scope>
    <source>
        <strain evidence="2">cv. HN1</strain>
        <tissue evidence="1">Leaves</tissue>
    </source>
</reference>
<name>A0A4Y7KHE5_PAPSO</name>
<dbReference type="Proteomes" id="UP000316621">
    <property type="component" value="Chromosome 8"/>
</dbReference>
<dbReference type="EMBL" id="CM010722">
    <property type="protein sequence ID" value="RZC72763.1"/>
    <property type="molecule type" value="Genomic_DNA"/>
</dbReference>
<evidence type="ECO:0000313" key="1">
    <source>
        <dbReference type="EMBL" id="RZC72763.1"/>
    </source>
</evidence>
<evidence type="ECO:0000313" key="2">
    <source>
        <dbReference type="Proteomes" id="UP000316621"/>
    </source>
</evidence>
<organism evidence="1 2">
    <name type="scientific">Papaver somniferum</name>
    <name type="common">Opium poppy</name>
    <dbReference type="NCBI Taxonomy" id="3469"/>
    <lineage>
        <taxon>Eukaryota</taxon>
        <taxon>Viridiplantae</taxon>
        <taxon>Streptophyta</taxon>
        <taxon>Embryophyta</taxon>
        <taxon>Tracheophyta</taxon>
        <taxon>Spermatophyta</taxon>
        <taxon>Magnoliopsida</taxon>
        <taxon>Ranunculales</taxon>
        <taxon>Papaveraceae</taxon>
        <taxon>Papaveroideae</taxon>
        <taxon>Papaver</taxon>
    </lineage>
</organism>